<accession>A0ABU7XTD0</accession>
<name>A0ABU7XTD0_9FLAO</name>
<protein>
    <submittedName>
        <fullName evidence="2">Uncharacterized protein</fullName>
    </submittedName>
</protein>
<dbReference type="RefSeq" id="WP_303306323.1">
    <property type="nucleotide sequence ID" value="NZ_JAODOP010000004.1"/>
</dbReference>
<sequence>MNTPGLRAVIQQLKETNLKENAYLGFFYNDDETCYVKANKEGLELYATKLLEASLEMDSRVFIENKKEVFNLSLKELIKDSDFQFSFIELVHKTKAEILEPVKEEHNQTWKDELAGYIIIGCFIFVLISMLTGFVTIITWFF</sequence>
<gene>
    <name evidence="2" type="ORF">N1F79_12665</name>
</gene>
<keyword evidence="1" id="KW-0812">Transmembrane</keyword>
<keyword evidence="1" id="KW-1133">Transmembrane helix</keyword>
<reference evidence="2 3" key="1">
    <citation type="submission" date="2022-09" db="EMBL/GenBank/DDBJ databases">
        <title>Genome sequencing of Flavivirga sp. MEBiC05379.</title>
        <authorList>
            <person name="Oh H.-M."/>
            <person name="Kwon K.K."/>
            <person name="Park M.J."/>
            <person name="Yang S.-H."/>
        </authorList>
    </citation>
    <scope>NUCLEOTIDE SEQUENCE [LARGE SCALE GENOMIC DNA]</scope>
    <source>
        <strain evidence="2 3">MEBiC05379</strain>
    </source>
</reference>
<proteinExistence type="predicted"/>
<dbReference type="EMBL" id="JAODOP010000004">
    <property type="protein sequence ID" value="MEF3833987.1"/>
    <property type="molecule type" value="Genomic_DNA"/>
</dbReference>
<evidence type="ECO:0000313" key="3">
    <source>
        <dbReference type="Proteomes" id="UP001337305"/>
    </source>
</evidence>
<evidence type="ECO:0000313" key="2">
    <source>
        <dbReference type="EMBL" id="MEF3833987.1"/>
    </source>
</evidence>
<dbReference type="Proteomes" id="UP001337305">
    <property type="component" value="Unassembled WGS sequence"/>
</dbReference>
<evidence type="ECO:0000256" key="1">
    <source>
        <dbReference type="SAM" id="Phobius"/>
    </source>
</evidence>
<feature type="transmembrane region" description="Helical" evidence="1">
    <location>
        <begin position="114"/>
        <end position="141"/>
    </location>
</feature>
<keyword evidence="1" id="KW-0472">Membrane</keyword>
<keyword evidence="3" id="KW-1185">Reference proteome</keyword>
<comment type="caution">
    <text evidence="2">The sequence shown here is derived from an EMBL/GenBank/DDBJ whole genome shotgun (WGS) entry which is preliminary data.</text>
</comment>
<organism evidence="2 3">
    <name type="scientific">Flavivirga spongiicola</name>
    <dbReference type="NCBI Taxonomy" id="421621"/>
    <lineage>
        <taxon>Bacteria</taxon>
        <taxon>Pseudomonadati</taxon>
        <taxon>Bacteroidota</taxon>
        <taxon>Flavobacteriia</taxon>
        <taxon>Flavobacteriales</taxon>
        <taxon>Flavobacteriaceae</taxon>
        <taxon>Flavivirga</taxon>
    </lineage>
</organism>